<dbReference type="EMBL" id="JAFBBO010000001">
    <property type="protein sequence ID" value="MBM7479021.1"/>
    <property type="molecule type" value="Genomic_DNA"/>
</dbReference>
<comment type="caution">
    <text evidence="1">The sequence shown here is derived from an EMBL/GenBank/DDBJ whole genome shotgun (WGS) entry which is preliminary data.</text>
</comment>
<dbReference type="InterPro" id="IPR036365">
    <property type="entry name" value="PGBD-like_sf"/>
</dbReference>
<dbReference type="SUPFAM" id="SSF47090">
    <property type="entry name" value="PGBD-like"/>
    <property type="match status" value="1"/>
</dbReference>
<keyword evidence="2" id="KW-1185">Reference proteome</keyword>
<organism evidence="1 2">
    <name type="scientific">Oerskovia jenensis</name>
    <dbReference type="NCBI Taxonomy" id="162169"/>
    <lineage>
        <taxon>Bacteria</taxon>
        <taxon>Bacillati</taxon>
        <taxon>Actinomycetota</taxon>
        <taxon>Actinomycetes</taxon>
        <taxon>Micrococcales</taxon>
        <taxon>Cellulomonadaceae</taxon>
        <taxon>Oerskovia</taxon>
    </lineage>
</organism>
<proteinExistence type="predicted"/>
<evidence type="ECO:0000313" key="1">
    <source>
        <dbReference type="EMBL" id="MBM7479021.1"/>
    </source>
</evidence>
<gene>
    <name evidence="1" type="ORF">JOD49_001941</name>
</gene>
<reference evidence="1 2" key="1">
    <citation type="submission" date="2021-01" db="EMBL/GenBank/DDBJ databases">
        <title>Sequencing the genomes of 1000 actinobacteria strains.</title>
        <authorList>
            <person name="Klenk H.-P."/>
        </authorList>
    </citation>
    <scope>NUCLEOTIDE SEQUENCE [LARGE SCALE GENOMIC DNA]</scope>
    <source>
        <strain evidence="1 2">DSM 46000</strain>
    </source>
</reference>
<dbReference type="Proteomes" id="UP000698059">
    <property type="component" value="Unassembled WGS sequence"/>
</dbReference>
<dbReference type="Gene3D" id="1.10.101.10">
    <property type="entry name" value="PGBD-like superfamily/PGBD"/>
    <property type="match status" value="1"/>
</dbReference>
<dbReference type="InterPro" id="IPR036366">
    <property type="entry name" value="PGBDSf"/>
</dbReference>
<evidence type="ECO:0000313" key="2">
    <source>
        <dbReference type="Proteomes" id="UP000698059"/>
    </source>
</evidence>
<protein>
    <recommendedName>
        <fullName evidence="3">Peptidoglycan binding-like domain-containing protein</fullName>
    </recommendedName>
</protein>
<name>A0ABS2LF20_9CELL</name>
<sequence length="349" mass="36399">MVTFLAIVAAATVYLYQTAKNLDVELAAAEAPIYVVASASGETRSVATQLAVSRTPSEVLLAPAWDGVVTDVVAVAGSTFETGTVVLEVQGVKRIAAHSGPFFRELVEGDTGEDVRALNRLLLDLGYMRSLPKQPEKFDSRTASALKKFREYIGVPPLKPEEVSTFSPSWTIWIPHPSGVLGSIDVAVGEPAPGAGESIATLQSTISSAHIVSLASSPEGSVLTAALGDARAEVGPTGEIAINPVTLPFLSSVFQGSEPAQLTVEVPVQLSIVYPESLVKVSSHAIVSTTAGECLVVKDKQGHAAQRVDVLSSDTASGVGLFELSQQSTVEYVANPVSSKLDTICLGDS</sequence>
<evidence type="ECO:0008006" key="3">
    <source>
        <dbReference type="Google" id="ProtNLM"/>
    </source>
</evidence>
<accession>A0ABS2LF20</accession>
<dbReference type="RefSeq" id="WP_205307019.1">
    <property type="nucleotide sequence ID" value="NZ_BAAAVF010000009.1"/>
</dbReference>